<dbReference type="EMBL" id="OW152819">
    <property type="protein sequence ID" value="CAH2073137.1"/>
    <property type="molecule type" value="Genomic_DNA"/>
</dbReference>
<sequence length="396" mass="44350">MSSEESTDELKAETTQVIYKCQDEADSEEVSMSEWSSLVEELPEENVKRKLYAEGLYEPGSGEICTKYVAMSASSVIRHPFYNYPAVLDPGIKEAILDPEDKVVYPNDGQKLYLAICKEMNQCPVKSFHEGLIKEVIDLRYYNVNPNGVKAMAKALEHNRNVTALDLTDNFLNDDACYHLSEMLVTNSVLKDLNLTGCRIGPSGVKQLMFGLPLNRSLRVLNLSKNQIGDEGIKYLAESIHIKEAKEYLVVTYGDVLGDYKVAEPDLRDIVLNRADFLVKKRKKRSSVDIALLAMQLLKDNYKVMSAKAFGTAIENSGLVLDEDLVNGIVEVFAGPKSKKAKTIDITLLVDFVKRKWPDRQLPPTPPPEPEPETQIEPEPIPEVKPAKSGKKKNKK</sequence>
<feature type="non-terminal residue" evidence="5">
    <location>
        <position position="1"/>
    </location>
</feature>
<keyword evidence="1" id="KW-0343">GTPase activation</keyword>
<reference evidence="5" key="1">
    <citation type="submission" date="2022-03" db="EMBL/GenBank/DDBJ databases">
        <authorList>
            <person name="Martin H S."/>
        </authorList>
    </citation>
    <scope>NUCLEOTIDE SEQUENCE</scope>
</reference>
<gene>
    <name evidence="5" type="ORF">IPOD504_LOCUS15500</name>
</gene>
<name>A0ABN8J4F4_9NEOP</name>
<evidence type="ECO:0000256" key="3">
    <source>
        <dbReference type="ARBA" id="ARBA00022737"/>
    </source>
</evidence>
<keyword evidence="3" id="KW-0677">Repeat</keyword>
<evidence type="ECO:0000313" key="5">
    <source>
        <dbReference type="EMBL" id="CAH2073137.1"/>
    </source>
</evidence>
<evidence type="ECO:0000256" key="4">
    <source>
        <dbReference type="SAM" id="MobiDB-lite"/>
    </source>
</evidence>
<dbReference type="Pfam" id="PF13516">
    <property type="entry name" value="LRR_6"/>
    <property type="match status" value="3"/>
</dbReference>
<dbReference type="InterPro" id="IPR027038">
    <property type="entry name" value="RanGap"/>
</dbReference>
<dbReference type="PANTHER" id="PTHR24113:SF12">
    <property type="entry name" value="RAN GTPASE-ACTIVATING PROTEIN 1"/>
    <property type="match status" value="1"/>
</dbReference>
<proteinExistence type="predicted"/>
<dbReference type="SMART" id="SM00368">
    <property type="entry name" value="LRR_RI"/>
    <property type="match status" value="4"/>
</dbReference>
<evidence type="ECO:0000256" key="2">
    <source>
        <dbReference type="ARBA" id="ARBA00022614"/>
    </source>
</evidence>
<dbReference type="Gene3D" id="3.80.10.10">
    <property type="entry name" value="Ribonuclease Inhibitor"/>
    <property type="match status" value="1"/>
</dbReference>
<feature type="region of interest" description="Disordered" evidence="4">
    <location>
        <begin position="358"/>
        <end position="396"/>
    </location>
</feature>
<evidence type="ECO:0000256" key="1">
    <source>
        <dbReference type="ARBA" id="ARBA00022468"/>
    </source>
</evidence>
<protein>
    <submittedName>
        <fullName evidence="5">Uncharacterized protein</fullName>
    </submittedName>
</protein>
<accession>A0ABN8J4F4</accession>
<evidence type="ECO:0000313" key="6">
    <source>
        <dbReference type="Proteomes" id="UP000837857"/>
    </source>
</evidence>
<dbReference type="InterPro" id="IPR032675">
    <property type="entry name" value="LRR_dom_sf"/>
</dbReference>
<dbReference type="PANTHER" id="PTHR24113">
    <property type="entry name" value="RAN GTPASE-ACTIVATING PROTEIN 1"/>
    <property type="match status" value="1"/>
</dbReference>
<dbReference type="SUPFAM" id="SSF52047">
    <property type="entry name" value="RNI-like"/>
    <property type="match status" value="1"/>
</dbReference>
<organism evidence="5 6">
    <name type="scientific">Iphiclides podalirius</name>
    <name type="common">scarce swallowtail</name>
    <dbReference type="NCBI Taxonomy" id="110791"/>
    <lineage>
        <taxon>Eukaryota</taxon>
        <taxon>Metazoa</taxon>
        <taxon>Ecdysozoa</taxon>
        <taxon>Arthropoda</taxon>
        <taxon>Hexapoda</taxon>
        <taxon>Insecta</taxon>
        <taxon>Pterygota</taxon>
        <taxon>Neoptera</taxon>
        <taxon>Endopterygota</taxon>
        <taxon>Lepidoptera</taxon>
        <taxon>Glossata</taxon>
        <taxon>Ditrysia</taxon>
        <taxon>Papilionoidea</taxon>
        <taxon>Papilionidae</taxon>
        <taxon>Papilioninae</taxon>
        <taxon>Iphiclides</taxon>
    </lineage>
</organism>
<dbReference type="InterPro" id="IPR001611">
    <property type="entry name" value="Leu-rich_rpt"/>
</dbReference>
<keyword evidence="2" id="KW-0433">Leucine-rich repeat</keyword>
<keyword evidence="6" id="KW-1185">Reference proteome</keyword>
<dbReference type="Proteomes" id="UP000837857">
    <property type="component" value="Chromosome 7"/>
</dbReference>